<accession>A0A2L0H004</accession>
<evidence type="ECO:0000313" key="3">
    <source>
        <dbReference type="EMBL" id="AUX74806.1"/>
    </source>
</evidence>
<protein>
    <submittedName>
        <fullName evidence="3">Uncharacterized protein</fullName>
    </submittedName>
</protein>
<organism evidence="3 4">
    <name type="scientific">Rhizobium fredii</name>
    <name type="common">Sinorhizobium fredii</name>
    <dbReference type="NCBI Taxonomy" id="380"/>
    <lineage>
        <taxon>Bacteria</taxon>
        <taxon>Pseudomonadati</taxon>
        <taxon>Pseudomonadota</taxon>
        <taxon>Alphaproteobacteria</taxon>
        <taxon>Hyphomicrobiales</taxon>
        <taxon>Rhizobiaceae</taxon>
        <taxon>Sinorhizobium/Ensifer group</taxon>
        <taxon>Sinorhizobium</taxon>
    </lineage>
</organism>
<feature type="transmembrane region" description="Helical" evidence="1">
    <location>
        <begin position="69"/>
        <end position="92"/>
    </location>
</feature>
<gene>
    <name evidence="3" type="ORF">NXT3_CH00191</name>
</gene>
<dbReference type="AlphaFoldDB" id="A0A2L0H004"/>
<keyword evidence="1" id="KW-0812">Transmembrane</keyword>
<dbReference type="EMBL" id="CP024307">
    <property type="protein sequence ID" value="AUX74806.1"/>
    <property type="molecule type" value="Genomic_DNA"/>
</dbReference>
<evidence type="ECO:0000313" key="4">
    <source>
        <dbReference type="Proteomes" id="UP000239340"/>
    </source>
</evidence>
<reference evidence="3 4" key="1">
    <citation type="submission" date="2017-10" db="EMBL/GenBank/DDBJ databases">
        <title>Analysis of the genome sequences of Rhizobium populations associated to common bean (phaseolus vulgaris).</title>
        <authorList>
            <person name="Bustos P."/>
            <person name="Santamaria R.I."/>
            <person name="Miranda-Sanchez F."/>
            <person name="Perez-Carrascal O."/>
            <person name="Juarez S."/>
            <person name="Lozano L."/>
            <person name="Martinez-Flores I."/>
            <person name="Vinuesa P."/>
            <person name="Martinez-Romero E."/>
            <person name="Cevallos M.A."/>
            <person name="Romero D."/>
            <person name="Davila G."/>
            <person name="Gonzalez V."/>
        </authorList>
    </citation>
    <scope>NUCLEOTIDE SEQUENCE [LARGE SCALE GENOMIC DNA]</scope>
    <source>
        <strain evidence="3 4">NXT3</strain>
    </source>
</reference>
<keyword evidence="1" id="KW-0472">Membrane</keyword>
<keyword evidence="1" id="KW-1133">Transmembrane helix</keyword>
<feature type="signal peptide" evidence="2">
    <location>
        <begin position="1"/>
        <end position="29"/>
    </location>
</feature>
<sequence>MRLLLRFASFVALMAAVLAGTIDSIQSVAASEPVLTPLAEGIGLLGPDALNWVQSLQRTDAGPAIWLTALHWIFMQPAFAVMVVVALVLWMAGYKKKPAAGRFAA</sequence>
<keyword evidence="2" id="KW-0732">Signal</keyword>
<evidence type="ECO:0000256" key="2">
    <source>
        <dbReference type="SAM" id="SignalP"/>
    </source>
</evidence>
<dbReference type="Proteomes" id="UP000239340">
    <property type="component" value="Chromosome"/>
</dbReference>
<feature type="chain" id="PRO_5014843539" evidence="2">
    <location>
        <begin position="30"/>
        <end position="105"/>
    </location>
</feature>
<dbReference type="RefSeq" id="WP_097525442.1">
    <property type="nucleotide sequence ID" value="NZ_CP024307.1"/>
</dbReference>
<name>A0A2L0H004_RHIFR</name>
<proteinExistence type="predicted"/>
<evidence type="ECO:0000256" key="1">
    <source>
        <dbReference type="SAM" id="Phobius"/>
    </source>
</evidence>